<dbReference type="SMART" id="SM00044">
    <property type="entry name" value="CYCc"/>
    <property type="match status" value="1"/>
</dbReference>
<keyword evidence="11" id="KW-1185">Reference proteome</keyword>
<proteinExistence type="predicted"/>
<dbReference type="InterPro" id="IPR029787">
    <property type="entry name" value="Nucleotide_cyclase"/>
</dbReference>
<evidence type="ECO:0000256" key="3">
    <source>
        <dbReference type="ARBA" id="ARBA00022741"/>
    </source>
</evidence>
<dbReference type="GO" id="GO:0004016">
    <property type="term" value="F:adenylate cyclase activity"/>
    <property type="evidence" value="ECO:0007669"/>
    <property type="project" value="TreeGrafter"/>
</dbReference>
<evidence type="ECO:0000256" key="5">
    <source>
        <dbReference type="ARBA" id="ARBA00023136"/>
    </source>
</evidence>
<sequence>MMMPPHNNNNNRRLESFEEEPEDFTNECDDDSVVTTEEMLGKERVSIATSESKAVWYSRLALIAVLVLVAASVSFAVFYTNRANEQEDFETQYQDHARKIVSAFQSNAARRLKAMDSMAFGISSYAVDTNSSWPNVTIPDFEQRAQFSLDLADVISITLLPIVTNQTRLGWEEYSFQNQGWLTEGLEIQAIQAQAAEAADTADEEESLALLDEIASNSDDLQISPKIIRIEGTGSVNETGPGPFVPWWQFAPAFPFSTVVNYNTLSHPTRIHQLQTIMNTSQTLVSKAWDYRDTEDPETVGRKAVLNLFLNRWREGGSNYEDGPVSDVYVPIFDQVDPLQAHKKQMVAMLTAYVYWQVYFENILPDNAEGIMAILENQCGGDLHQSFTYRINGKKAEYVGQGDLHDARYNHLEISTGYPAFLQGADATLDNLMDGQCLYNVRVYPSREFQDRYTTATPWVFTLIIVAVFLFTSLAFVAYDRFVEERQRVVMKTAVQSTEVVNTLFPEAVRSRLYEENANQNNSSGSGGNMKAMMGQVASGEFDEEGNVIPTSITHNSAIADVYEECTVLFADIAGFTKWSDGKEPTQVFHLLEAVYGTFDRTARKRNVFKIETIGDCYLAVTGLPNPQKDHAMIMTKFAAECLTKMNQLIHSKLVNTLGEDVTSLQMRFGLNSGKVTAGVLRGERARFQLFGDTVNTAARMESTGIPGKIHASMSTANLLMAAGKSNWILAREGGVEAKGKGMLKTFWLQPILDRPTSVSTFHTASLDTSSTTPPSPAVLLDLEQGREGVNSLASRHDQDSLTTCHTGQNHEPDRWTWGETISQELGVRTDIEI</sequence>
<accession>A0A9N8DBA9</accession>
<feature type="transmembrane region" description="Helical" evidence="8">
    <location>
        <begin position="459"/>
        <end position="479"/>
    </location>
</feature>
<dbReference type="SUPFAM" id="SSF55073">
    <property type="entry name" value="Nucleotide cyclase"/>
    <property type="match status" value="1"/>
</dbReference>
<dbReference type="Pfam" id="PF00211">
    <property type="entry name" value="Guanylate_cyc"/>
    <property type="match status" value="1"/>
</dbReference>
<feature type="region of interest" description="Disordered" evidence="7">
    <location>
        <begin position="1"/>
        <end position="28"/>
    </location>
</feature>
<dbReference type="CDD" id="cd07302">
    <property type="entry name" value="CHD"/>
    <property type="match status" value="1"/>
</dbReference>
<dbReference type="OrthoDB" id="40333at2759"/>
<gene>
    <name evidence="10" type="ORF">SEMRO_43_G026230.1</name>
</gene>
<evidence type="ECO:0000313" key="10">
    <source>
        <dbReference type="EMBL" id="CAB9498696.1"/>
    </source>
</evidence>
<keyword evidence="5 8" id="KW-0472">Membrane</keyword>
<feature type="compositionally biased region" description="Acidic residues" evidence="7">
    <location>
        <begin position="17"/>
        <end position="28"/>
    </location>
</feature>
<dbReference type="AlphaFoldDB" id="A0A9N8DBA9"/>
<feature type="region of interest" description="Disordered" evidence="7">
    <location>
        <begin position="795"/>
        <end position="815"/>
    </location>
</feature>
<dbReference type="PANTHER" id="PTHR11920:SF335">
    <property type="entry name" value="GUANYLATE CYCLASE"/>
    <property type="match status" value="1"/>
</dbReference>
<evidence type="ECO:0000256" key="8">
    <source>
        <dbReference type="SAM" id="Phobius"/>
    </source>
</evidence>
<organism evidence="10 11">
    <name type="scientific">Seminavis robusta</name>
    <dbReference type="NCBI Taxonomy" id="568900"/>
    <lineage>
        <taxon>Eukaryota</taxon>
        <taxon>Sar</taxon>
        <taxon>Stramenopiles</taxon>
        <taxon>Ochrophyta</taxon>
        <taxon>Bacillariophyta</taxon>
        <taxon>Bacillariophyceae</taxon>
        <taxon>Bacillariophycidae</taxon>
        <taxon>Naviculales</taxon>
        <taxon>Naviculaceae</taxon>
        <taxon>Seminavis</taxon>
    </lineage>
</organism>
<evidence type="ECO:0000256" key="6">
    <source>
        <dbReference type="ARBA" id="ARBA00023239"/>
    </source>
</evidence>
<keyword evidence="3" id="KW-0547">Nucleotide-binding</keyword>
<dbReference type="GO" id="GO:0000166">
    <property type="term" value="F:nucleotide binding"/>
    <property type="evidence" value="ECO:0007669"/>
    <property type="project" value="UniProtKB-KW"/>
</dbReference>
<feature type="transmembrane region" description="Helical" evidence="8">
    <location>
        <begin position="60"/>
        <end position="79"/>
    </location>
</feature>
<keyword evidence="2 8" id="KW-0812">Transmembrane</keyword>
<dbReference type="InterPro" id="IPR001054">
    <property type="entry name" value="A/G_cyclase"/>
</dbReference>
<evidence type="ECO:0000259" key="9">
    <source>
        <dbReference type="PROSITE" id="PS50125"/>
    </source>
</evidence>
<dbReference type="PROSITE" id="PS50125">
    <property type="entry name" value="GUANYLATE_CYCLASE_2"/>
    <property type="match status" value="1"/>
</dbReference>
<protein>
    <submittedName>
        <fullName evidence="10">Receptor-type guanylate cyclase gcy</fullName>
    </submittedName>
</protein>
<reference evidence="10" key="1">
    <citation type="submission" date="2020-06" db="EMBL/GenBank/DDBJ databases">
        <authorList>
            <consortium name="Plant Systems Biology data submission"/>
        </authorList>
    </citation>
    <scope>NUCLEOTIDE SEQUENCE</scope>
    <source>
        <strain evidence="10">D6</strain>
    </source>
</reference>
<dbReference type="EMBL" id="CAICTM010000043">
    <property type="protein sequence ID" value="CAB9498696.1"/>
    <property type="molecule type" value="Genomic_DNA"/>
</dbReference>
<comment type="caution">
    <text evidence="10">The sequence shown here is derived from an EMBL/GenBank/DDBJ whole genome shotgun (WGS) entry which is preliminary data.</text>
</comment>
<dbReference type="Proteomes" id="UP001153069">
    <property type="component" value="Unassembled WGS sequence"/>
</dbReference>
<dbReference type="Gene3D" id="3.30.70.1230">
    <property type="entry name" value="Nucleotide cyclase"/>
    <property type="match status" value="1"/>
</dbReference>
<dbReference type="GO" id="GO:0035556">
    <property type="term" value="P:intracellular signal transduction"/>
    <property type="evidence" value="ECO:0007669"/>
    <property type="project" value="InterPro"/>
</dbReference>
<dbReference type="PANTHER" id="PTHR11920">
    <property type="entry name" value="GUANYLYL CYCLASE"/>
    <property type="match status" value="1"/>
</dbReference>
<evidence type="ECO:0000256" key="4">
    <source>
        <dbReference type="ARBA" id="ARBA00022989"/>
    </source>
</evidence>
<dbReference type="InterPro" id="IPR050401">
    <property type="entry name" value="Cyclic_nucleotide_synthase"/>
</dbReference>
<feature type="domain" description="Guanylate cyclase" evidence="9">
    <location>
        <begin position="567"/>
        <end position="702"/>
    </location>
</feature>
<name>A0A9N8DBA9_9STRA</name>
<dbReference type="GO" id="GO:0001653">
    <property type="term" value="F:peptide receptor activity"/>
    <property type="evidence" value="ECO:0007669"/>
    <property type="project" value="TreeGrafter"/>
</dbReference>
<evidence type="ECO:0000313" key="11">
    <source>
        <dbReference type="Proteomes" id="UP001153069"/>
    </source>
</evidence>
<evidence type="ECO:0000256" key="1">
    <source>
        <dbReference type="ARBA" id="ARBA00004370"/>
    </source>
</evidence>
<comment type="subcellular location">
    <subcellularLocation>
        <location evidence="1">Membrane</location>
    </subcellularLocation>
</comment>
<evidence type="ECO:0000256" key="2">
    <source>
        <dbReference type="ARBA" id="ARBA00022692"/>
    </source>
</evidence>
<dbReference type="GO" id="GO:0005886">
    <property type="term" value="C:plasma membrane"/>
    <property type="evidence" value="ECO:0007669"/>
    <property type="project" value="TreeGrafter"/>
</dbReference>
<evidence type="ECO:0000256" key="7">
    <source>
        <dbReference type="SAM" id="MobiDB-lite"/>
    </source>
</evidence>
<keyword evidence="6" id="KW-0456">Lyase</keyword>
<keyword evidence="4 8" id="KW-1133">Transmembrane helix</keyword>
<dbReference type="GO" id="GO:0004383">
    <property type="term" value="F:guanylate cyclase activity"/>
    <property type="evidence" value="ECO:0007669"/>
    <property type="project" value="TreeGrafter"/>
</dbReference>
<dbReference type="GO" id="GO:0007168">
    <property type="term" value="P:receptor guanylyl cyclase signaling pathway"/>
    <property type="evidence" value="ECO:0007669"/>
    <property type="project" value="TreeGrafter"/>
</dbReference>
<keyword evidence="10" id="KW-0675">Receptor</keyword>